<organism evidence="2 3">
    <name type="scientific">Virgisporangium ochraceum</name>
    <dbReference type="NCBI Taxonomy" id="65505"/>
    <lineage>
        <taxon>Bacteria</taxon>
        <taxon>Bacillati</taxon>
        <taxon>Actinomycetota</taxon>
        <taxon>Actinomycetes</taxon>
        <taxon>Micromonosporales</taxon>
        <taxon>Micromonosporaceae</taxon>
        <taxon>Virgisporangium</taxon>
    </lineage>
</organism>
<accession>A0A8J4EEB4</accession>
<name>A0A8J4EEB4_9ACTN</name>
<keyword evidence="1" id="KW-1133">Transmembrane helix</keyword>
<feature type="transmembrane region" description="Helical" evidence="1">
    <location>
        <begin position="52"/>
        <end position="72"/>
    </location>
</feature>
<comment type="caution">
    <text evidence="2">The sequence shown here is derived from an EMBL/GenBank/DDBJ whole genome shotgun (WGS) entry which is preliminary data.</text>
</comment>
<protein>
    <submittedName>
        <fullName evidence="2">Uncharacterized protein</fullName>
    </submittedName>
</protein>
<proteinExistence type="predicted"/>
<keyword evidence="1" id="KW-0472">Membrane</keyword>
<keyword evidence="3" id="KW-1185">Reference proteome</keyword>
<gene>
    <name evidence="2" type="ORF">Voc01_064910</name>
</gene>
<feature type="transmembrane region" description="Helical" evidence="1">
    <location>
        <begin position="16"/>
        <end position="32"/>
    </location>
</feature>
<reference evidence="2" key="1">
    <citation type="submission" date="2021-01" db="EMBL/GenBank/DDBJ databases">
        <title>Whole genome shotgun sequence of Virgisporangium ochraceum NBRC 16418.</title>
        <authorList>
            <person name="Komaki H."/>
            <person name="Tamura T."/>
        </authorList>
    </citation>
    <scope>NUCLEOTIDE SEQUENCE</scope>
    <source>
        <strain evidence="2">NBRC 16418</strain>
    </source>
</reference>
<feature type="transmembrane region" description="Helical" evidence="1">
    <location>
        <begin position="79"/>
        <end position="97"/>
    </location>
</feature>
<evidence type="ECO:0000313" key="2">
    <source>
        <dbReference type="EMBL" id="GIJ71574.1"/>
    </source>
</evidence>
<evidence type="ECO:0000256" key="1">
    <source>
        <dbReference type="SAM" id="Phobius"/>
    </source>
</evidence>
<feature type="transmembrane region" description="Helical" evidence="1">
    <location>
        <begin position="117"/>
        <end position="142"/>
    </location>
</feature>
<evidence type="ECO:0000313" key="3">
    <source>
        <dbReference type="Proteomes" id="UP000635606"/>
    </source>
</evidence>
<dbReference type="EMBL" id="BOPH01000088">
    <property type="protein sequence ID" value="GIJ71574.1"/>
    <property type="molecule type" value="Genomic_DNA"/>
</dbReference>
<sequence length="162" mass="17025">MVTTTPTRPSAATRRVGYAAAAVVDAVVIYLVNVSPGWEELSFLTDETRQVLGLVNVSLIAGAVASLVLMFTDPAWLRAATGLVTTALGIATLARLWRVFPFDFGDATTDWELWTRVALVIGLAGGAIGLIAHAVSLVRSIVAACRVDLRSQGGSHAGAHRV</sequence>
<keyword evidence="1" id="KW-0812">Transmembrane</keyword>
<dbReference type="RefSeq" id="WP_203931431.1">
    <property type="nucleotide sequence ID" value="NZ_BOPH01000088.1"/>
</dbReference>
<dbReference type="AlphaFoldDB" id="A0A8J4EEB4"/>
<dbReference type="Proteomes" id="UP000635606">
    <property type="component" value="Unassembled WGS sequence"/>
</dbReference>